<proteinExistence type="predicted"/>
<keyword evidence="1" id="KW-1133">Transmembrane helix</keyword>
<evidence type="ECO:0000313" key="3">
    <source>
        <dbReference type="EMBL" id="CAL1143988.1"/>
    </source>
</evidence>
<organism evidence="2">
    <name type="scientific">Cladocopium goreaui</name>
    <dbReference type="NCBI Taxonomy" id="2562237"/>
    <lineage>
        <taxon>Eukaryota</taxon>
        <taxon>Sar</taxon>
        <taxon>Alveolata</taxon>
        <taxon>Dinophyceae</taxon>
        <taxon>Suessiales</taxon>
        <taxon>Symbiodiniaceae</taxon>
        <taxon>Cladocopium</taxon>
    </lineage>
</organism>
<dbReference type="Proteomes" id="UP001152797">
    <property type="component" value="Unassembled WGS sequence"/>
</dbReference>
<name>A0A9P1CGI2_9DINO</name>
<reference evidence="3" key="2">
    <citation type="submission" date="2024-04" db="EMBL/GenBank/DDBJ databases">
        <authorList>
            <person name="Chen Y."/>
            <person name="Shah S."/>
            <person name="Dougan E. K."/>
            <person name="Thang M."/>
            <person name="Chan C."/>
        </authorList>
    </citation>
    <scope>NUCLEOTIDE SEQUENCE [LARGE SCALE GENOMIC DNA]</scope>
</reference>
<feature type="transmembrane region" description="Helical" evidence="1">
    <location>
        <begin position="226"/>
        <end position="248"/>
    </location>
</feature>
<dbReference type="OrthoDB" id="415119at2759"/>
<feature type="transmembrane region" description="Helical" evidence="1">
    <location>
        <begin position="449"/>
        <end position="467"/>
    </location>
</feature>
<gene>
    <name evidence="2" type="ORF">C1SCF055_LOCUS17587</name>
</gene>
<keyword evidence="1" id="KW-0472">Membrane</keyword>
<reference evidence="2" key="1">
    <citation type="submission" date="2022-10" db="EMBL/GenBank/DDBJ databases">
        <authorList>
            <person name="Chen Y."/>
            <person name="Dougan E. K."/>
            <person name="Chan C."/>
            <person name="Rhodes N."/>
            <person name="Thang M."/>
        </authorList>
    </citation>
    <scope>NUCLEOTIDE SEQUENCE</scope>
</reference>
<feature type="transmembrane region" description="Helical" evidence="1">
    <location>
        <begin position="93"/>
        <end position="110"/>
    </location>
</feature>
<keyword evidence="4" id="KW-1185">Reference proteome</keyword>
<dbReference type="EMBL" id="CAMXCT020001496">
    <property type="protein sequence ID" value="CAL1143988.1"/>
    <property type="molecule type" value="Genomic_DNA"/>
</dbReference>
<dbReference type="SUPFAM" id="SSF52200">
    <property type="entry name" value="Toll/Interleukin receptor TIR domain"/>
    <property type="match status" value="1"/>
</dbReference>
<evidence type="ECO:0000313" key="2">
    <source>
        <dbReference type="EMBL" id="CAI3990613.1"/>
    </source>
</evidence>
<sequence>ELLRGAPLDVALSGWCKHWHPAAKASSLASAHMLSQKVDSIDVFLSHDWETSHWTKLLTLLMVFNSRASFIACLLVSVLTCILRITQVLPDELWTACFGHIAFLVVLCFWQRIRRFSCRQQVVFLDRLCIDQSDPEVKQKGILGLGAFVLKSKKMLVLWSPRYFTRLWCTYEIGCFLSLSRRIHDIEILPVKVALILYLTAALWHALMIAYYLLISANPEGFDSTYLAGLLIPVVAMCLLFSMLLPMVNYLGMSMMQEVNELPRQLQTFQVREAKCFCCSNNHHHPQTGAELICDRELVYEGLKDLYSAKPGADCLEEFNTRVQERLGPKVFSRMGTSFPVQYGIYVVLASNLPFIGHFIVRVQKGLDPMDPMDGFDQSVWILRETLRWVQPFLSMLFSQRFAEWAWKLFNFRSSLCLSICISPAISLAVASTWISMEAVLWLTPKNSVLPVLPFFAVLLLDLYLYMDVFKSITWRQTSKPASARETQRSNDAGDASVAVDMLNSASPTAWDKWEVEEDGDTLVTWKF</sequence>
<accession>A0A9P1CGI2</accession>
<protein>
    <recommendedName>
        <fullName evidence="5">Transmembrane protein</fullName>
    </recommendedName>
</protein>
<dbReference type="EMBL" id="CAMXCT030001496">
    <property type="protein sequence ID" value="CAL4777925.1"/>
    <property type="molecule type" value="Genomic_DNA"/>
</dbReference>
<feature type="non-terminal residue" evidence="2">
    <location>
        <position position="528"/>
    </location>
</feature>
<keyword evidence="1" id="KW-0812">Transmembrane</keyword>
<evidence type="ECO:0008006" key="5">
    <source>
        <dbReference type="Google" id="ProtNLM"/>
    </source>
</evidence>
<dbReference type="AlphaFoldDB" id="A0A9P1CGI2"/>
<feature type="transmembrane region" description="Helical" evidence="1">
    <location>
        <begin position="68"/>
        <end position="87"/>
    </location>
</feature>
<feature type="transmembrane region" description="Helical" evidence="1">
    <location>
        <begin position="415"/>
        <end position="437"/>
    </location>
</feature>
<comment type="caution">
    <text evidence="2">The sequence shown here is derived from an EMBL/GenBank/DDBJ whole genome shotgun (WGS) entry which is preliminary data.</text>
</comment>
<evidence type="ECO:0000256" key="1">
    <source>
        <dbReference type="SAM" id="Phobius"/>
    </source>
</evidence>
<feature type="transmembrane region" description="Helical" evidence="1">
    <location>
        <begin position="189"/>
        <end position="214"/>
    </location>
</feature>
<dbReference type="InterPro" id="IPR035897">
    <property type="entry name" value="Toll_tir_struct_dom_sf"/>
</dbReference>
<dbReference type="EMBL" id="CAMXCT010001496">
    <property type="protein sequence ID" value="CAI3990613.1"/>
    <property type="molecule type" value="Genomic_DNA"/>
</dbReference>
<evidence type="ECO:0000313" key="4">
    <source>
        <dbReference type="Proteomes" id="UP001152797"/>
    </source>
</evidence>